<feature type="chain" id="PRO_5035822615" description="OmpA-like domain-containing protein" evidence="3">
    <location>
        <begin position="21"/>
        <end position="287"/>
    </location>
</feature>
<evidence type="ECO:0000313" key="5">
    <source>
        <dbReference type="EMBL" id="CAA9890761.1"/>
    </source>
</evidence>
<keyword evidence="6" id="KW-1185">Reference proteome</keyword>
<dbReference type="PROSITE" id="PS51257">
    <property type="entry name" value="PROKAR_LIPOPROTEIN"/>
    <property type="match status" value="1"/>
</dbReference>
<evidence type="ECO:0000256" key="1">
    <source>
        <dbReference type="SAM" id="Coils"/>
    </source>
</evidence>
<dbReference type="AlphaFoldDB" id="A0A8S0Y9W6"/>
<dbReference type="EMBL" id="CADCXN010000057">
    <property type="protein sequence ID" value="CAA9890761.1"/>
    <property type="molecule type" value="Genomic_DNA"/>
</dbReference>
<accession>A0A8S0Y9W6</accession>
<evidence type="ECO:0000259" key="4">
    <source>
        <dbReference type="Pfam" id="PF00691"/>
    </source>
</evidence>
<sequence length="287" mass="32084">MKIKQIALALAISAAITGCATPSGTPRRVSPHYTAVGSVTDARAYIYSDRTILECADSPFFLSLHDEKGNSIPYEEVGRYYRLDRLYNTFTANINGRSVRFTAVPATQTYVYSTPLSTPTEPHNKPEPVKVQPSNENDLASFIALSKQQLSEIRQALKKSNSRATYDDLNAKLEAIERRVEGMDTIMLQVTFPRYSTTFKPSDIEAFALDEIPKDNTPIAITGFTDSRIAGPMDAKIAQGRAMAARNYLMDIGVNPAMIKIFSQAEGEFIADWREHLNKELRLRFIF</sequence>
<feature type="region of interest" description="Disordered" evidence="2">
    <location>
        <begin position="114"/>
        <end position="133"/>
    </location>
</feature>
<dbReference type="Gene3D" id="3.30.1330.60">
    <property type="entry name" value="OmpA-like domain"/>
    <property type="match status" value="1"/>
</dbReference>
<dbReference type="InterPro" id="IPR036737">
    <property type="entry name" value="OmpA-like_sf"/>
</dbReference>
<evidence type="ECO:0000256" key="2">
    <source>
        <dbReference type="SAM" id="MobiDB-lite"/>
    </source>
</evidence>
<feature type="signal peptide" evidence="3">
    <location>
        <begin position="1"/>
        <end position="20"/>
    </location>
</feature>
<evidence type="ECO:0000313" key="6">
    <source>
        <dbReference type="Proteomes" id="UP000494216"/>
    </source>
</evidence>
<dbReference type="SUPFAM" id="SSF103088">
    <property type="entry name" value="OmpA-like"/>
    <property type="match status" value="1"/>
</dbReference>
<dbReference type="Pfam" id="PF00691">
    <property type="entry name" value="OmpA"/>
    <property type="match status" value="1"/>
</dbReference>
<proteinExistence type="predicted"/>
<organism evidence="5 6">
    <name type="scientific">Candidatus Methylobacter favarea</name>
    <dbReference type="NCBI Taxonomy" id="2707345"/>
    <lineage>
        <taxon>Bacteria</taxon>
        <taxon>Pseudomonadati</taxon>
        <taxon>Pseudomonadota</taxon>
        <taxon>Gammaproteobacteria</taxon>
        <taxon>Methylococcales</taxon>
        <taxon>Methylococcaceae</taxon>
        <taxon>Methylobacter</taxon>
    </lineage>
</organism>
<dbReference type="Proteomes" id="UP000494216">
    <property type="component" value="Unassembled WGS sequence"/>
</dbReference>
<feature type="coiled-coil region" evidence="1">
    <location>
        <begin position="159"/>
        <end position="186"/>
    </location>
</feature>
<dbReference type="RefSeq" id="WP_174625671.1">
    <property type="nucleotide sequence ID" value="NZ_CADCXN010000057.1"/>
</dbReference>
<gene>
    <name evidence="5" type="ORF">METHB2_290008</name>
</gene>
<dbReference type="InterPro" id="IPR006665">
    <property type="entry name" value="OmpA-like"/>
</dbReference>
<feature type="domain" description="OmpA-like" evidence="4">
    <location>
        <begin position="192"/>
        <end position="272"/>
    </location>
</feature>
<reference evidence="5 6" key="1">
    <citation type="submission" date="2020-02" db="EMBL/GenBank/DDBJ databases">
        <authorList>
            <person name="Hogendoorn C."/>
        </authorList>
    </citation>
    <scope>NUCLEOTIDE SEQUENCE [LARGE SCALE GENOMIC DNA]</scope>
    <source>
        <strain evidence="5">METHB21</strain>
    </source>
</reference>
<keyword evidence="3" id="KW-0732">Signal</keyword>
<evidence type="ECO:0000256" key="3">
    <source>
        <dbReference type="SAM" id="SignalP"/>
    </source>
</evidence>
<name>A0A8S0Y9W6_9GAMM</name>
<keyword evidence="1" id="KW-0175">Coiled coil</keyword>
<protein>
    <recommendedName>
        <fullName evidence="4">OmpA-like domain-containing protein</fullName>
    </recommendedName>
</protein>
<comment type="caution">
    <text evidence="5">The sequence shown here is derived from an EMBL/GenBank/DDBJ whole genome shotgun (WGS) entry which is preliminary data.</text>
</comment>